<dbReference type="AlphaFoldDB" id="A0A6C0I573"/>
<proteinExistence type="predicted"/>
<sequence length="68" mass="8061">MKYFVSVIKRWFPKKVVKPVGRWGVEECNTKTNYKIDYSNEDHCGPCGQYVMIKQDELKTKSKDTDNR</sequence>
<accession>A0A6C0I573</accession>
<evidence type="ECO:0000313" key="1">
    <source>
        <dbReference type="EMBL" id="QHT87555.1"/>
    </source>
</evidence>
<reference evidence="1" key="1">
    <citation type="journal article" date="2020" name="Nature">
        <title>Giant virus diversity and host interactions through global metagenomics.</title>
        <authorList>
            <person name="Schulz F."/>
            <person name="Roux S."/>
            <person name="Paez-Espino D."/>
            <person name="Jungbluth S."/>
            <person name="Walsh D.A."/>
            <person name="Denef V.J."/>
            <person name="McMahon K.D."/>
            <person name="Konstantinidis K.T."/>
            <person name="Eloe-Fadrosh E.A."/>
            <person name="Kyrpides N.C."/>
            <person name="Woyke T."/>
        </authorList>
    </citation>
    <scope>NUCLEOTIDE SEQUENCE</scope>
    <source>
        <strain evidence="1">GVMAG-M-3300023184-190</strain>
    </source>
</reference>
<organism evidence="1">
    <name type="scientific">viral metagenome</name>
    <dbReference type="NCBI Taxonomy" id="1070528"/>
    <lineage>
        <taxon>unclassified sequences</taxon>
        <taxon>metagenomes</taxon>
        <taxon>organismal metagenomes</taxon>
    </lineage>
</organism>
<dbReference type="EMBL" id="MN740092">
    <property type="protein sequence ID" value="QHT87555.1"/>
    <property type="molecule type" value="Genomic_DNA"/>
</dbReference>
<protein>
    <submittedName>
        <fullName evidence="1">Uncharacterized protein</fullName>
    </submittedName>
</protein>
<name>A0A6C0I573_9ZZZZ</name>